<gene>
    <name evidence="1" type="ORF">C8N29_12411</name>
</gene>
<dbReference type="OrthoDB" id="5566346at2"/>
<evidence type="ECO:0000313" key="1">
    <source>
        <dbReference type="EMBL" id="PTQ87089.1"/>
    </source>
</evidence>
<sequence>MLIQLNDNRVIGHSFILSAIMRSDLVPIPVSLELQVRYDAELENNLKEGQTLYITNRAIPLQIIKSETKKSLDVPNRGLIVVNAIYEPCLAIAYRRQKAVILKNNSLAAIYKACGAKVSFKNDLTVPLFASFVGHIPSEMIAKVLQEEASIVRLQGKQLEAMRLADLIKQKAKYSFPSEIGENIISGFLERHSIPSFYSTDDDRAIIKGNTQKVRALQYSPRHNPRSIHSMTNALVTKKVLNLSYDDNHQAGDVFNIGGVQMIVITVAHVWETENEGEQASQYSRLWMGELET</sequence>
<accession>A0A2T5ITE6</accession>
<organism evidence="1 2">
    <name type="scientific">Agitococcus lubricus</name>
    <dbReference type="NCBI Taxonomy" id="1077255"/>
    <lineage>
        <taxon>Bacteria</taxon>
        <taxon>Pseudomonadati</taxon>
        <taxon>Pseudomonadota</taxon>
        <taxon>Gammaproteobacteria</taxon>
        <taxon>Moraxellales</taxon>
        <taxon>Moraxellaceae</taxon>
        <taxon>Agitococcus</taxon>
    </lineage>
</organism>
<name>A0A2T5ITE6_9GAMM</name>
<dbReference type="EMBL" id="QAON01000024">
    <property type="protein sequence ID" value="PTQ87089.1"/>
    <property type="molecule type" value="Genomic_DNA"/>
</dbReference>
<protein>
    <submittedName>
        <fullName evidence="1">Uncharacterized protein</fullName>
    </submittedName>
</protein>
<dbReference type="AlphaFoldDB" id="A0A2T5ITE6"/>
<proteinExistence type="predicted"/>
<evidence type="ECO:0000313" key="2">
    <source>
        <dbReference type="Proteomes" id="UP000244223"/>
    </source>
</evidence>
<comment type="caution">
    <text evidence="1">The sequence shown here is derived from an EMBL/GenBank/DDBJ whole genome shotgun (WGS) entry which is preliminary data.</text>
</comment>
<dbReference type="RefSeq" id="WP_107866928.1">
    <property type="nucleotide sequence ID" value="NZ_QAON01000024.1"/>
</dbReference>
<keyword evidence="2" id="KW-1185">Reference proteome</keyword>
<reference evidence="1 2" key="1">
    <citation type="submission" date="2018-04" db="EMBL/GenBank/DDBJ databases">
        <title>Genomic Encyclopedia of Archaeal and Bacterial Type Strains, Phase II (KMG-II): from individual species to whole genera.</title>
        <authorList>
            <person name="Goeker M."/>
        </authorList>
    </citation>
    <scope>NUCLEOTIDE SEQUENCE [LARGE SCALE GENOMIC DNA]</scope>
    <source>
        <strain evidence="1 2">DSM 5822</strain>
    </source>
</reference>
<dbReference type="Proteomes" id="UP000244223">
    <property type="component" value="Unassembled WGS sequence"/>
</dbReference>